<sequence length="273" mass="29328">MNPTAFICATCGTQQAPAAAPPATCAICEDPRQWVPAAGQPWTTMEALARRHAIGWREVAPGLLGCGMFPDFAIAQRALLVRTPAGNVLWDCVALLDPATVAIIKALGGISAIAISHPHYYATMVDWARAFDCPVLLHGADRKWVMRPDPAIRFWEGERHAVLPGVTLHRLGGHFAGGTILHWDVGRGGILTGDIASVTPDRQHVSFMWSFPNWVPLPAAEVTRMGAVLEALDFDAVYGAWWDRVIPTGGKAAMRRSVARYVAAVTGPGPLGD</sequence>
<accession>A0A917KL42</accession>
<dbReference type="InterPro" id="IPR036866">
    <property type="entry name" value="RibonucZ/Hydroxyglut_hydro"/>
</dbReference>
<dbReference type="PANTHER" id="PTHR36839">
    <property type="entry name" value="METALLO-BETA-LACTAMASE FAMILY PROTEIN (AFU_ORTHOLOGUE AFUA_5G12770)"/>
    <property type="match status" value="1"/>
</dbReference>
<dbReference type="SUPFAM" id="SSF56281">
    <property type="entry name" value="Metallo-hydrolase/oxidoreductase"/>
    <property type="match status" value="1"/>
</dbReference>
<evidence type="ECO:0000313" key="1">
    <source>
        <dbReference type="EMBL" id="GGJ15766.1"/>
    </source>
</evidence>
<dbReference type="EMBL" id="BMKW01000005">
    <property type="protein sequence ID" value="GGJ15766.1"/>
    <property type="molecule type" value="Genomic_DNA"/>
</dbReference>
<dbReference type="PANTHER" id="PTHR36839:SF1">
    <property type="entry name" value="METALLO-BETA-LACTAMASE FAMILY PROTEIN (AFU_ORTHOLOGUE AFUA_5G12770)"/>
    <property type="match status" value="1"/>
</dbReference>
<protein>
    <submittedName>
        <fullName evidence="1">MBL fold metallo-hydrolase</fullName>
    </submittedName>
</protein>
<dbReference type="AlphaFoldDB" id="A0A917KL42"/>
<gene>
    <name evidence="1" type="ORF">GCM10011320_23880</name>
</gene>
<organism evidence="1 2">
    <name type="scientific">Neoroseomonas lacus</name>
    <dbReference type="NCBI Taxonomy" id="287609"/>
    <lineage>
        <taxon>Bacteria</taxon>
        <taxon>Pseudomonadati</taxon>
        <taxon>Pseudomonadota</taxon>
        <taxon>Alphaproteobacteria</taxon>
        <taxon>Acetobacterales</taxon>
        <taxon>Acetobacteraceae</taxon>
        <taxon>Neoroseomonas</taxon>
    </lineage>
</organism>
<reference evidence="1" key="2">
    <citation type="submission" date="2020-09" db="EMBL/GenBank/DDBJ databases">
        <authorList>
            <person name="Sun Q."/>
            <person name="Zhou Y."/>
        </authorList>
    </citation>
    <scope>NUCLEOTIDE SEQUENCE</scope>
    <source>
        <strain evidence="1">CGMCC 1.3617</strain>
    </source>
</reference>
<dbReference type="RefSeq" id="WP_229681261.1">
    <property type="nucleotide sequence ID" value="NZ_BMKW01000005.1"/>
</dbReference>
<dbReference type="Gene3D" id="3.60.15.10">
    <property type="entry name" value="Ribonuclease Z/Hydroxyacylglutathione hydrolase-like"/>
    <property type="match status" value="1"/>
</dbReference>
<comment type="caution">
    <text evidence="1">The sequence shown here is derived from an EMBL/GenBank/DDBJ whole genome shotgun (WGS) entry which is preliminary data.</text>
</comment>
<dbReference type="Proteomes" id="UP000661507">
    <property type="component" value="Unassembled WGS sequence"/>
</dbReference>
<keyword evidence="2" id="KW-1185">Reference proteome</keyword>
<evidence type="ECO:0000313" key="2">
    <source>
        <dbReference type="Proteomes" id="UP000661507"/>
    </source>
</evidence>
<proteinExistence type="predicted"/>
<name>A0A917KL42_9PROT</name>
<reference evidence="1" key="1">
    <citation type="journal article" date="2014" name="Int. J. Syst. Evol. Microbiol.">
        <title>Complete genome sequence of Corynebacterium casei LMG S-19264T (=DSM 44701T), isolated from a smear-ripened cheese.</title>
        <authorList>
            <consortium name="US DOE Joint Genome Institute (JGI-PGF)"/>
            <person name="Walter F."/>
            <person name="Albersmeier A."/>
            <person name="Kalinowski J."/>
            <person name="Ruckert C."/>
        </authorList>
    </citation>
    <scope>NUCLEOTIDE SEQUENCE</scope>
    <source>
        <strain evidence="1">CGMCC 1.3617</strain>
    </source>
</reference>